<comment type="caution">
    <text evidence="2">The sequence shown here is derived from an EMBL/GenBank/DDBJ whole genome shotgun (WGS) entry which is preliminary data.</text>
</comment>
<gene>
    <name evidence="2" type="ORF">TrRE_jg1268</name>
</gene>
<dbReference type="AlphaFoldDB" id="A0A9W6ZDF3"/>
<feature type="compositionally biased region" description="Acidic residues" evidence="1">
    <location>
        <begin position="1"/>
        <end position="16"/>
    </location>
</feature>
<sequence length="247" mass="27654">MEDMQMEDTQMEDTQMEDSAGCTGPTDDDLTCIDTSRGGDEPTADSSAATPALSKVLLSQFRSMDSGPASTVPVTASLEIDVTEQMDVAEVYDKMVNLLHPPESQSSERSRYFVTSDYVRSSSDPSNGRSRKVRHSYLTLQPVGERSLRSALGKYGRPTLLDGGNRWRDGNGTLVDAWKGEDVESYPDVGVFRVNRFRFDDYGRVTKYGGRFRVEGELEEDVYENGYMAFYEKEDVRTGKIDKMAHK</sequence>
<dbReference type="SUPFAM" id="SSF54001">
    <property type="entry name" value="Cysteine proteinases"/>
    <property type="match status" value="1"/>
</dbReference>
<evidence type="ECO:0000313" key="2">
    <source>
        <dbReference type="EMBL" id="GMH49267.1"/>
    </source>
</evidence>
<reference evidence="2" key="1">
    <citation type="submission" date="2022-07" db="EMBL/GenBank/DDBJ databases">
        <title>Genome analysis of Parmales, a sister group of diatoms, reveals the evolutionary specialization of diatoms from phago-mixotrophs to photoautotrophs.</title>
        <authorList>
            <person name="Ban H."/>
            <person name="Sato S."/>
            <person name="Yoshikawa S."/>
            <person name="Kazumasa Y."/>
            <person name="Nakamura Y."/>
            <person name="Ichinomiya M."/>
            <person name="Saitoh K."/>
            <person name="Sato N."/>
            <person name="Blanc-Mathieu R."/>
            <person name="Endo H."/>
            <person name="Kuwata A."/>
            <person name="Ogata H."/>
        </authorList>
    </citation>
    <scope>NUCLEOTIDE SEQUENCE</scope>
</reference>
<evidence type="ECO:0000313" key="3">
    <source>
        <dbReference type="Proteomes" id="UP001165082"/>
    </source>
</evidence>
<protein>
    <submittedName>
        <fullName evidence="2">Uncharacterized protein</fullName>
    </submittedName>
</protein>
<dbReference type="CDD" id="cd02257">
    <property type="entry name" value="Peptidase_C19"/>
    <property type="match status" value="1"/>
</dbReference>
<dbReference type="OrthoDB" id="10474395at2759"/>
<dbReference type="EMBL" id="BRXZ01001900">
    <property type="protein sequence ID" value="GMH49267.1"/>
    <property type="molecule type" value="Genomic_DNA"/>
</dbReference>
<proteinExistence type="predicted"/>
<dbReference type="Gene3D" id="3.90.70.10">
    <property type="entry name" value="Cysteine proteinases"/>
    <property type="match status" value="1"/>
</dbReference>
<name>A0A9W6ZDF3_9STRA</name>
<dbReference type="Proteomes" id="UP001165082">
    <property type="component" value="Unassembled WGS sequence"/>
</dbReference>
<feature type="region of interest" description="Disordered" evidence="1">
    <location>
        <begin position="1"/>
        <end position="51"/>
    </location>
</feature>
<evidence type="ECO:0000256" key="1">
    <source>
        <dbReference type="SAM" id="MobiDB-lite"/>
    </source>
</evidence>
<keyword evidence="3" id="KW-1185">Reference proteome</keyword>
<dbReference type="InterPro" id="IPR038765">
    <property type="entry name" value="Papain-like_cys_pep_sf"/>
</dbReference>
<accession>A0A9W6ZDF3</accession>
<organism evidence="2 3">
    <name type="scientific">Triparma retinervis</name>
    <dbReference type="NCBI Taxonomy" id="2557542"/>
    <lineage>
        <taxon>Eukaryota</taxon>
        <taxon>Sar</taxon>
        <taxon>Stramenopiles</taxon>
        <taxon>Ochrophyta</taxon>
        <taxon>Bolidophyceae</taxon>
        <taxon>Parmales</taxon>
        <taxon>Triparmaceae</taxon>
        <taxon>Triparma</taxon>
    </lineage>
</organism>